<evidence type="ECO:0000313" key="2">
    <source>
        <dbReference type="EMBL" id="GIJ29208.1"/>
    </source>
</evidence>
<sequence length="113" mass="11680">MNSGRWIGLPVRWAALLTIVGYVAGLFAPMLFMASAVAAVQLGLLVAALAAAGAAGRSTMLAGRAMRFLGDTPFAFYLVHDLVLIMLLVGLGADVGQACGRAPCWCWPASLSA</sequence>
<protein>
    <recommendedName>
        <fullName evidence="4">Acyltransferase 3 domain-containing protein</fullName>
    </recommendedName>
</protein>
<evidence type="ECO:0000313" key="3">
    <source>
        <dbReference type="Proteomes" id="UP000653076"/>
    </source>
</evidence>
<keyword evidence="1" id="KW-1133">Transmembrane helix</keyword>
<dbReference type="Proteomes" id="UP000653076">
    <property type="component" value="Unassembled WGS sequence"/>
</dbReference>
<evidence type="ECO:0000256" key="1">
    <source>
        <dbReference type="SAM" id="Phobius"/>
    </source>
</evidence>
<keyword evidence="3" id="KW-1185">Reference proteome</keyword>
<reference evidence="2 3" key="1">
    <citation type="submission" date="2021-01" db="EMBL/GenBank/DDBJ databases">
        <title>Whole genome shotgun sequence of Verrucosispora qiuiae NBRC 106684.</title>
        <authorList>
            <person name="Komaki H."/>
            <person name="Tamura T."/>
        </authorList>
    </citation>
    <scope>NUCLEOTIDE SEQUENCE [LARGE SCALE GENOMIC DNA]</scope>
    <source>
        <strain evidence="2 3">NBRC 106684</strain>
    </source>
</reference>
<keyword evidence="1" id="KW-0472">Membrane</keyword>
<feature type="transmembrane region" description="Helical" evidence="1">
    <location>
        <begin position="74"/>
        <end position="93"/>
    </location>
</feature>
<keyword evidence="1" id="KW-0812">Transmembrane</keyword>
<proteinExistence type="predicted"/>
<feature type="transmembrane region" description="Helical" evidence="1">
    <location>
        <begin position="38"/>
        <end position="62"/>
    </location>
</feature>
<name>A0ABQ4JFT0_9ACTN</name>
<feature type="transmembrane region" description="Helical" evidence="1">
    <location>
        <begin position="12"/>
        <end position="32"/>
    </location>
</feature>
<gene>
    <name evidence="2" type="ORF">Vqi01_43700</name>
</gene>
<accession>A0ABQ4JFT0</accession>
<organism evidence="2 3">
    <name type="scientific">Micromonospora qiuiae</name>
    <dbReference type="NCBI Taxonomy" id="502268"/>
    <lineage>
        <taxon>Bacteria</taxon>
        <taxon>Bacillati</taxon>
        <taxon>Actinomycetota</taxon>
        <taxon>Actinomycetes</taxon>
        <taxon>Micromonosporales</taxon>
        <taxon>Micromonosporaceae</taxon>
        <taxon>Micromonospora</taxon>
    </lineage>
</organism>
<dbReference type="EMBL" id="BOPC01000064">
    <property type="protein sequence ID" value="GIJ29208.1"/>
    <property type="molecule type" value="Genomic_DNA"/>
</dbReference>
<comment type="caution">
    <text evidence="2">The sequence shown here is derived from an EMBL/GenBank/DDBJ whole genome shotgun (WGS) entry which is preliminary data.</text>
</comment>
<evidence type="ECO:0008006" key="4">
    <source>
        <dbReference type="Google" id="ProtNLM"/>
    </source>
</evidence>